<evidence type="ECO:0000313" key="1">
    <source>
        <dbReference type="EMBL" id="EFA03229.1"/>
    </source>
</evidence>
<dbReference type="AlphaFoldDB" id="D6WNE8"/>
<reference evidence="1 2" key="1">
    <citation type="journal article" date="2008" name="Nature">
        <title>The genome of the model beetle and pest Tribolium castaneum.</title>
        <authorList>
            <consortium name="Tribolium Genome Sequencing Consortium"/>
            <person name="Richards S."/>
            <person name="Gibbs R.A."/>
            <person name="Weinstock G.M."/>
            <person name="Brown S.J."/>
            <person name="Denell R."/>
            <person name="Beeman R.W."/>
            <person name="Gibbs R."/>
            <person name="Beeman R.W."/>
            <person name="Brown S.J."/>
            <person name="Bucher G."/>
            <person name="Friedrich M."/>
            <person name="Grimmelikhuijzen C.J."/>
            <person name="Klingler M."/>
            <person name="Lorenzen M."/>
            <person name="Richards S."/>
            <person name="Roth S."/>
            <person name="Schroder R."/>
            <person name="Tautz D."/>
            <person name="Zdobnov E.M."/>
            <person name="Muzny D."/>
            <person name="Gibbs R.A."/>
            <person name="Weinstock G.M."/>
            <person name="Attaway T."/>
            <person name="Bell S."/>
            <person name="Buhay C.J."/>
            <person name="Chandrabose M.N."/>
            <person name="Chavez D."/>
            <person name="Clerk-Blankenburg K.P."/>
            <person name="Cree A."/>
            <person name="Dao M."/>
            <person name="Davis C."/>
            <person name="Chacko J."/>
            <person name="Dinh H."/>
            <person name="Dugan-Rocha S."/>
            <person name="Fowler G."/>
            <person name="Garner T.T."/>
            <person name="Garnes J."/>
            <person name="Gnirke A."/>
            <person name="Hawes A."/>
            <person name="Hernandez J."/>
            <person name="Hines S."/>
            <person name="Holder M."/>
            <person name="Hume J."/>
            <person name="Jhangiani S.N."/>
            <person name="Joshi V."/>
            <person name="Khan Z.M."/>
            <person name="Jackson L."/>
            <person name="Kovar C."/>
            <person name="Kowis A."/>
            <person name="Lee S."/>
            <person name="Lewis L.R."/>
            <person name="Margolis J."/>
            <person name="Morgan M."/>
            <person name="Nazareth L.V."/>
            <person name="Nguyen N."/>
            <person name="Okwuonu G."/>
            <person name="Parker D."/>
            <person name="Richards S."/>
            <person name="Ruiz S.J."/>
            <person name="Santibanez J."/>
            <person name="Savard J."/>
            <person name="Scherer S.E."/>
            <person name="Schneider B."/>
            <person name="Sodergren E."/>
            <person name="Tautz D."/>
            <person name="Vattahil S."/>
            <person name="Villasana D."/>
            <person name="White C.S."/>
            <person name="Wright R."/>
            <person name="Park Y."/>
            <person name="Beeman R.W."/>
            <person name="Lord J."/>
            <person name="Oppert B."/>
            <person name="Lorenzen M."/>
            <person name="Brown S."/>
            <person name="Wang L."/>
            <person name="Savard J."/>
            <person name="Tautz D."/>
            <person name="Richards S."/>
            <person name="Weinstock G."/>
            <person name="Gibbs R.A."/>
            <person name="Liu Y."/>
            <person name="Worley K."/>
            <person name="Weinstock G."/>
            <person name="Elsik C.G."/>
            <person name="Reese J.T."/>
            <person name="Elhaik E."/>
            <person name="Landan G."/>
            <person name="Graur D."/>
            <person name="Arensburger P."/>
            <person name="Atkinson P."/>
            <person name="Beeman R.W."/>
            <person name="Beidler J."/>
            <person name="Brown S.J."/>
            <person name="Demuth J.P."/>
            <person name="Drury D.W."/>
            <person name="Du Y.Z."/>
            <person name="Fujiwara H."/>
            <person name="Lorenzen M."/>
            <person name="Maselli V."/>
            <person name="Osanai M."/>
            <person name="Park Y."/>
            <person name="Robertson H.M."/>
            <person name="Tu Z."/>
            <person name="Wang J.J."/>
            <person name="Wang S."/>
            <person name="Richards S."/>
            <person name="Song H."/>
            <person name="Zhang L."/>
            <person name="Sodergren E."/>
            <person name="Werner D."/>
            <person name="Stanke M."/>
            <person name="Morgenstern B."/>
            <person name="Solovyev V."/>
            <person name="Kosarev P."/>
            <person name="Brown G."/>
            <person name="Chen H.C."/>
            <person name="Ermolaeva O."/>
            <person name="Hlavina W."/>
            <person name="Kapustin Y."/>
            <person name="Kiryutin B."/>
            <person name="Kitts P."/>
            <person name="Maglott D."/>
            <person name="Pruitt K."/>
            <person name="Sapojnikov V."/>
            <person name="Souvorov A."/>
            <person name="Mackey A.J."/>
            <person name="Waterhouse R.M."/>
            <person name="Wyder S."/>
            <person name="Zdobnov E.M."/>
            <person name="Zdobnov E.M."/>
            <person name="Wyder S."/>
            <person name="Kriventseva E.V."/>
            <person name="Kadowaki T."/>
            <person name="Bork P."/>
            <person name="Aranda M."/>
            <person name="Bao R."/>
            <person name="Beermann A."/>
            <person name="Berns N."/>
            <person name="Bolognesi R."/>
            <person name="Bonneton F."/>
            <person name="Bopp D."/>
            <person name="Brown S.J."/>
            <person name="Bucher G."/>
            <person name="Butts T."/>
            <person name="Chaumot A."/>
            <person name="Denell R.E."/>
            <person name="Ferrier D.E."/>
            <person name="Friedrich M."/>
            <person name="Gordon C.M."/>
            <person name="Jindra M."/>
            <person name="Klingler M."/>
            <person name="Lan Q."/>
            <person name="Lattorff H.M."/>
            <person name="Laudet V."/>
            <person name="von Levetsow C."/>
            <person name="Liu Z."/>
            <person name="Lutz R."/>
            <person name="Lynch J.A."/>
            <person name="da Fonseca R.N."/>
            <person name="Posnien N."/>
            <person name="Reuter R."/>
            <person name="Roth S."/>
            <person name="Savard J."/>
            <person name="Schinko J.B."/>
            <person name="Schmitt C."/>
            <person name="Schoppmeier M."/>
            <person name="Schroder R."/>
            <person name="Shippy T.D."/>
            <person name="Simonnet F."/>
            <person name="Marques-Souza H."/>
            <person name="Tautz D."/>
            <person name="Tomoyasu Y."/>
            <person name="Trauner J."/>
            <person name="Van der Zee M."/>
            <person name="Vervoort M."/>
            <person name="Wittkopp N."/>
            <person name="Wimmer E.A."/>
            <person name="Yang X."/>
            <person name="Jones A.K."/>
            <person name="Sattelle D.B."/>
            <person name="Ebert P.R."/>
            <person name="Nelson D."/>
            <person name="Scott J.G."/>
            <person name="Beeman R.W."/>
            <person name="Muthukrishnan S."/>
            <person name="Kramer K.J."/>
            <person name="Arakane Y."/>
            <person name="Beeman R.W."/>
            <person name="Zhu Q."/>
            <person name="Hogenkamp D."/>
            <person name="Dixit R."/>
            <person name="Oppert B."/>
            <person name="Jiang H."/>
            <person name="Zou Z."/>
            <person name="Marshall J."/>
            <person name="Elpidina E."/>
            <person name="Vinokurov K."/>
            <person name="Oppert C."/>
            <person name="Zou Z."/>
            <person name="Evans J."/>
            <person name="Lu Z."/>
            <person name="Zhao P."/>
            <person name="Sumathipala N."/>
            <person name="Altincicek B."/>
            <person name="Vilcinskas A."/>
            <person name="Williams M."/>
            <person name="Hultmark D."/>
            <person name="Hetru C."/>
            <person name="Jiang H."/>
            <person name="Grimmelikhuijzen C.J."/>
            <person name="Hauser F."/>
            <person name="Cazzamali G."/>
            <person name="Williamson M."/>
            <person name="Park Y."/>
            <person name="Li B."/>
            <person name="Tanaka Y."/>
            <person name="Predel R."/>
            <person name="Neupert S."/>
            <person name="Schachtner J."/>
            <person name="Verleyen P."/>
            <person name="Raible F."/>
            <person name="Bork P."/>
            <person name="Friedrich M."/>
            <person name="Walden K.K."/>
            <person name="Robertson H.M."/>
            <person name="Angeli S."/>
            <person name="Foret S."/>
            <person name="Bucher G."/>
            <person name="Schuetz S."/>
            <person name="Maleszka R."/>
            <person name="Wimmer E.A."/>
            <person name="Beeman R.W."/>
            <person name="Lorenzen M."/>
            <person name="Tomoyasu Y."/>
            <person name="Miller S.C."/>
            <person name="Grossmann D."/>
            <person name="Bucher G."/>
        </authorList>
    </citation>
    <scope>NUCLEOTIDE SEQUENCE [LARGE SCALE GENOMIC DNA]</scope>
    <source>
        <strain evidence="1 2">Georgia GA2</strain>
    </source>
</reference>
<dbReference type="HOGENOM" id="CLU_2545569_0_0_1"/>
<sequence>MRARLRICMFDLDTSFVRKITATEPERSCFSKGERLADYRLNLNNQAANKAARHVPSTSTWRVLKAFENACASRGSRSNFFSS</sequence>
<evidence type="ECO:0000313" key="2">
    <source>
        <dbReference type="Proteomes" id="UP000007266"/>
    </source>
</evidence>
<dbReference type="EMBL" id="KQ971343">
    <property type="protein sequence ID" value="EFA03229.1"/>
    <property type="molecule type" value="Genomic_DNA"/>
</dbReference>
<gene>
    <name evidence="1" type="primary">GLEAN_13158</name>
    <name evidence="1" type="ORF">TcasGA2_TC013158</name>
</gene>
<proteinExistence type="predicted"/>
<accession>D6WNE8</accession>
<name>D6WNE8_TRICA</name>
<dbReference type="InParanoid" id="D6WNE8"/>
<keyword evidence="2" id="KW-1185">Reference proteome</keyword>
<organism evidence="1 2">
    <name type="scientific">Tribolium castaneum</name>
    <name type="common">Red flour beetle</name>
    <dbReference type="NCBI Taxonomy" id="7070"/>
    <lineage>
        <taxon>Eukaryota</taxon>
        <taxon>Metazoa</taxon>
        <taxon>Ecdysozoa</taxon>
        <taxon>Arthropoda</taxon>
        <taxon>Hexapoda</taxon>
        <taxon>Insecta</taxon>
        <taxon>Pterygota</taxon>
        <taxon>Neoptera</taxon>
        <taxon>Endopterygota</taxon>
        <taxon>Coleoptera</taxon>
        <taxon>Polyphaga</taxon>
        <taxon>Cucujiformia</taxon>
        <taxon>Tenebrionidae</taxon>
        <taxon>Tenebrionidae incertae sedis</taxon>
        <taxon>Tribolium</taxon>
    </lineage>
</organism>
<dbReference type="Proteomes" id="UP000007266">
    <property type="component" value="Linkage group 5"/>
</dbReference>
<protein>
    <submittedName>
        <fullName evidence="1">Uncharacterized protein</fullName>
    </submittedName>
</protein>
<reference evidence="1 2" key="2">
    <citation type="journal article" date="2010" name="Nucleic Acids Res.">
        <title>BeetleBase in 2010: revisions to provide comprehensive genomic information for Tribolium castaneum.</title>
        <authorList>
            <person name="Kim H.S."/>
            <person name="Murphy T."/>
            <person name="Xia J."/>
            <person name="Caragea D."/>
            <person name="Park Y."/>
            <person name="Beeman R.W."/>
            <person name="Lorenzen M.D."/>
            <person name="Butcher S."/>
            <person name="Manak J.R."/>
            <person name="Brown S.J."/>
        </authorList>
    </citation>
    <scope>GENOME REANNOTATION</scope>
    <source>
        <strain evidence="1 2">Georgia GA2</strain>
    </source>
</reference>